<protein>
    <submittedName>
        <fullName evidence="2">Bifunctional deaminase-reductase domain-containing protein</fullName>
    </submittedName>
</protein>
<dbReference type="EMBL" id="LT671858">
    <property type="protein sequence ID" value="SIM31461.1"/>
    <property type="molecule type" value="Genomic_DNA"/>
</dbReference>
<dbReference type="RefSeq" id="WP_077075778.1">
    <property type="nucleotide sequence ID" value="NZ_LT671858.1"/>
</dbReference>
<keyword evidence="4" id="KW-1185">Reference proteome</keyword>
<dbReference type="PANTHER" id="PTHR38011">
    <property type="entry name" value="DIHYDROFOLATE REDUCTASE FAMILY PROTEIN (AFU_ORTHOLOGUE AFUA_8G06820)"/>
    <property type="match status" value="1"/>
</dbReference>
<organism evidence="2 5">
    <name type="scientific">Cuniculiplasma divulgatum</name>
    <dbReference type="NCBI Taxonomy" id="1673428"/>
    <lineage>
        <taxon>Archaea</taxon>
        <taxon>Methanobacteriati</taxon>
        <taxon>Thermoplasmatota</taxon>
        <taxon>Thermoplasmata</taxon>
        <taxon>Thermoplasmatales</taxon>
        <taxon>Cuniculiplasmataceae</taxon>
        <taxon>Cuniculiplasma</taxon>
    </lineage>
</organism>
<dbReference type="OrthoDB" id="7348at2157"/>
<reference evidence="4" key="2">
    <citation type="submission" date="2016-06" db="EMBL/GenBank/DDBJ databases">
        <authorList>
            <person name="Toshchakov V.S."/>
        </authorList>
    </citation>
    <scope>NUCLEOTIDE SEQUENCE [LARGE SCALE GENOMIC DNA]</scope>
    <source>
        <strain>PM4 (JCM 30641</strain>
        <strain evidence="4">\VKM B-2940)</strain>
    </source>
</reference>
<dbReference type="InterPro" id="IPR050765">
    <property type="entry name" value="Riboflavin_Biosynth_HTPR"/>
</dbReference>
<dbReference type="KEGG" id="cdiv:CPM_0063"/>
<dbReference type="AlphaFoldDB" id="A0A1N5S5V5"/>
<reference evidence="2 5" key="1">
    <citation type="submission" date="2016-04" db="EMBL/GenBank/DDBJ databases">
        <authorList>
            <person name="Evans L.H."/>
            <person name="Alamgir A."/>
            <person name="Owens N."/>
            <person name="Weber N.D."/>
            <person name="Virtaneva K."/>
            <person name="Barbian K."/>
            <person name="Babar A."/>
            <person name="Rosenke K."/>
        </authorList>
    </citation>
    <scope>NUCLEOTIDE SEQUENCE [LARGE SCALE GENOMIC DNA]</scope>
    <source>
        <strain evidence="2">S5</strain>
        <strain evidence="5">S5(T) (JCM 30642 \VKM B-2941)</strain>
    </source>
</reference>
<dbReference type="SUPFAM" id="SSF53597">
    <property type="entry name" value="Dihydrofolate reductase-like"/>
    <property type="match status" value="1"/>
</dbReference>
<evidence type="ECO:0000259" key="1">
    <source>
        <dbReference type="Pfam" id="PF01872"/>
    </source>
</evidence>
<feature type="domain" description="Bacterial bifunctional deaminase-reductase C-terminal" evidence="1">
    <location>
        <begin position="2"/>
        <end position="179"/>
    </location>
</feature>
<accession>A0A1N5S5V5</accession>
<evidence type="ECO:0000313" key="3">
    <source>
        <dbReference type="EMBL" id="SJK83965.1"/>
    </source>
</evidence>
<evidence type="ECO:0000313" key="5">
    <source>
        <dbReference type="Proteomes" id="UP000195607"/>
    </source>
</evidence>
<dbReference type="Gene3D" id="3.40.430.10">
    <property type="entry name" value="Dihydrofolate Reductase, subunit A"/>
    <property type="match status" value="1"/>
</dbReference>
<gene>
    <name evidence="3" type="ORF">CPM_0063</name>
    <name evidence="2" type="ORF">CSP5_0094</name>
</gene>
<evidence type="ECO:0000313" key="4">
    <source>
        <dbReference type="Proteomes" id="UP000187822"/>
    </source>
</evidence>
<reference evidence="3" key="3">
    <citation type="submission" date="2016-06" db="EMBL/GenBank/DDBJ databases">
        <authorList>
            <person name="Olsen C.W."/>
            <person name="Carey S."/>
            <person name="Hinshaw L."/>
            <person name="Karasin A.I."/>
        </authorList>
    </citation>
    <scope>NUCLEOTIDE SEQUENCE [LARGE SCALE GENOMIC DNA]</scope>
    <source>
        <strain evidence="3">PM4</strain>
    </source>
</reference>
<dbReference type="GeneID" id="41587410"/>
<dbReference type="Proteomes" id="UP000187822">
    <property type="component" value="Chromosome I"/>
</dbReference>
<dbReference type="GO" id="GO:0008703">
    <property type="term" value="F:5-amino-6-(5-phosphoribosylamino)uracil reductase activity"/>
    <property type="evidence" value="ECO:0007669"/>
    <property type="project" value="InterPro"/>
</dbReference>
<dbReference type="InterPro" id="IPR024072">
    <property type="entry name" value="DHFR-like_dom_sf"/>
</dbReference>
<dbReference type="PANTHER" id="PTHR38011:SF11">
    <property type="entry name" value="2,5-DIAMINO-6-RIBOSYLAMINO-4(3H)-PYRIMIDINONE 5'-PHOSPHATE REDUCTASE"/>
    <property type="match status" value="1"/>
</dbReference>
<dbReference type="EMBL" id="LT719092">
    <property type="protein sequence ID" value="SJK83965.1"/>
    <property type="molecule type" value="Genomic_DNA"/>
</dbReference>
<name>A0A1N5S5V5_9ARCH</name>
<dbReference type="Pfam" id="PF01872">
    <property type="entry name" value="RibD_C"/>
    <property type="match status" value="1"/>
</dbReference>
<sequence>MRKVILDTIISLDGYYTSLNNEIDWFGFSKEEIEWSKEILRRVDTMLYGRVTYQEFSEFWPNASPTPEGFDAEIIGKLNDLKKVVFSSSIKDVPWGPAVLIRENPVEAVSRFKKEKGKDMVIVGSGTLVSSLVAKEMIDEYRIRIRPIILGSGKTLFNDKNKRHKLKLISTSKFSNGVVALHYEPEIQM</sequence>
<dbReference type="Proteomes" id="UP000195607">
    <property type="component" value="Chromosome I"/>
</dbReference>
<dbReference type="STRING" id="1673428.CPM_0063"/>
<dbReference type="GO" id="GO:0009231">
    <property type="term" value="P:riboflavin biosynthetic process"/>
    <property type="evidence" value="ECO:0007669"/>
    <property type="project" value="InterPro"/>
</dbReference>
<dbReference type="InterPro" id="IPR002734">
    <property type="entry name" value="RibDG_C"/>
</dbReference>
<evidence type="ECO:0000313" key="2">
    <source>
        <dbReference type="EMBL" id="SIM31461.1"/>
    </source>
</evidence>
<proteinExistence type="predicted"/>